<dbReference type="Gene3D" id="1.20.144.10">
    <property type="entry name" value="Phosphatidic acid phosphatase type 2/haloperoxidase"/>
    <property type="match status" value="1"/>
</dbReference>
<keyword evidence="6 7" id="KW-0472">Membrane</keyword>
<evidence type="ECO:0000256" key="1">
    <source>
        <dbReference type="ARBA" id="ARBA00004651"/>
    </source>
</evidence>
<dbReference type="InterPro" id="IPR036938">
    <property type="entry name" value="PAP2/HPO_sf"/>
</dbReference>
<dbReference type="PANTHER" id="PTHR14969:SF62">
    <property type="entry name" value="DECAPRENYLPHOSPHORYL-5-PHOSPHORIBOSE PHOSPHATASE RV3807C-RELATED"/>
    <property type="match status" value="1"/>
</dbReference>
<dbReference type="GO" id="GO:0016787">
    <property type="term" value="F:hydrolase activity"/>
    <property type="evidence" value="ECO:0007669"/>
    <property type="project" value="UniProtKB-KW"/>
</dbReference>
<dbReference type="SMART" id="SM00014">
    <property type="entry name" value="acidPPc"/>
    <property type="match status" value="1"/>
</dbReference>
<dbReference type="PANTHER" id="PTHR14969">
    <property type="entry name" value="SPHINGOSINE-1-PHOSPHATE PHOSPHOHYDROLASE"/>
    <property type="match status" value="1"/>
</dbReference>
<evidence type="ECO:0000313" key="9">
    <source>
        <dbReference type="EMBL" id="SFZ78502.1"/>
    </source>
</evidence>
<dbReference type="RefSeq" id="WP_072429510.1">
    <property type="nucleotide sequence ID" value="NZ_FPKR01000012.1"/>
</dbReference>
<dbReference type="CDD" id="cd01610">
    <property type="entry name" value="PAP2_like"/>
    <property type="match status" value="1"/>
</dbReference>
<dbReference type="STRING" id="1121279.SAMN02745887_03027"/>
<evidence type="ECO:0000256" key="3">
    <source>
        <dbReference type="ARBA" id="ARBA00022692"/>
    </source>
</evidence>
<protein>
    <submittedName>
        <fullName evidence="9">Undecaprenyl-diphosphatase</fullName>
    </submittedName>
</protein>
<dbReference type="GO" id="GO:0005886">
    <property type="term" value="C:plasma membrane"/>
    <property type="evidence" value="ECO:0007669"/>
    <property type="project" value="UniProtKB-SubCell"/>
</dbReference>
<comment type="subcellular location">
    <subcellularLocation>
        <location evidence="1">Cell membrane</location>
        <topology evidence="1">Multi-pass membrane protein</topology>
    </subcellularLocation>
</comment>
<dbReference type="Pfam" id="PF01569">
    <property type="entry name" value="PAP2"/>
    <property type="match status" value="1"/>
</dbReference>
<gene>
    <name evidence="9" type="ORF">SAMN02745887_03027</name>
</gene>
<feature type="transmembrane region" description="Helical" evidence="7">
    <location>
        <begin position="64"/>
        <end position="82"/>
    </location>
</feature>
<feature type="domain" description="Phosphatidic acid phosphatase type 2/haloperoxidase" evidence="8">
    <location>
        <begin position="64"/>
        <end position="173"/>
    </location>
</feature>
<evidence type="ECO:0000256" key="5">
    <source>
        <dbReference type="ARBA" id="ARBA00022989"/>
    </source>
</evidence>
<evidence type="ECO:0000256" key="7">
    <source>
        <dbReference type="SAM" id="Phobius"/>
    </source>
</evidence>
<evidence type="ECO:0000256" key="6">
    <source>
        <dbReference type="ARBA" id="ARBA00023136"/>
    </source>
</evidence>
<feature type="transmembrane region" description="Helical" evidence="7">
    <location>
        <begin position="40"/>
        <end position="58"/>
    </location>
</feature>
<keyword evidence="10" id="KW-1185">Reference proteome</keyword>
<evidence type="ECO:0000259" key="8">
    <source>
        <dbReference type="SMART" id="SM00014"/>
    </source>
</evidence>
<keyword evidence="5 7" id="KW-1133">Transmembrane helix</keyword>
<keyword evidence="3 7" id="KW-0812">Transmembrane</keyword>
<dbReference type="EMBL" id="FPKR01000012">
    <property type="protein sequence ID" value="SFZ78502.1"/>
    <property type="molecule type" value="Genomic_DNA"/>
</dbReference>
<dbReference type="Proteomes" id="UP000186513">
    <property type="component" value="Unassembled WGS sequence"/>
</dbReference>
<keyword evidence="4" id="KW-0378">Hydrolase</keyword>
<accession>A0A1K2HNZ9</accession>
<reference evidence="9 10" key="1">
    <citation type="submission" date="2016-11" db="EMBL/GenBank/DDBJ databases">
        <authorList>
            <person name="Jaros S."/>
            <person name="Januszkiewicz K."/>
            <person name="Wedrychowicz H."/>
        </authorList>
    </citation>
    <scope>NUCLEOTIDE SEQUENCE [LARGE SCALE GENOMIC DNA]</scope>
    <source>
        <strain evidence="9 10">DSM 18899</strain>
    </source>
</reference>
<dbReference type="SUPFAM" id="SSF48317">
    <property type="entry name" value="Acid phosphatase/Vanadium-dependent haloperoxidase"/>
    <property type="match status" value="1"/>
</dbReference>
<sequence length="176" mass="19277">MRLPHSRADWLALDQHWTVQCNRASRTQFWRGFFCRISRLGDGVFWYALMGGLLLVQGQAALPAVLHMAAVGAIGLLLYKWLKRATSRPRPFMRSAAIFRAYEVLDEYSFPSGHTLHAVSLSVVALSYYPALAGLLLPFTVLVALSRPVLGLHYPSDVLAGAALGASLAGLSLLLI</sequence>
<feature type="transmembrane region" description="Helical" evidence="7">
    <location>
        <begin position="158"/>
        <end position="175"/>
    </location>
</feature>
<evidence type="ECO:0000256" key="2">
    <source>
        <dbReference type="ARBA" id="ARBA00022475"/>
    </source>
</evidence>
<evidence type="ECO:0000313" key="10">
    <source>
        <dbReference type="Proteomes" id="UP000186513"/>
    </source>
</evidence>
<keyword evidence="2" id="KW-1003">Cell membrane</keyword>
<dbReference type="AlphaFoldDB" id="A0A1K2HNZ9"/>
<dbReference type="InterPro" id="IPR000326">
    <property type="entry name" value="PAP2/HPO"/>
</dbReference>
<name>A0A1K2HNZ9_9NEIS</name>
<organism evidence="9 10">
    <name type="scientific">Chitinimonas taiwanensis DSM 18899</name>
    <dbReference type="NCBI Taxonomy" id="1121279"/>
    <lineage>
        <taxon>Bacteria</taxon>
        <taxon>Pseudomonadati</taxon>
        <taxon>Pseudomonadota</taxon>
        <taxon>Betaproteobacteria</taxon>
        <taxon>Neisseriales</taxon>
        <taxon>Chitinibacteraceae</taxon>
        <taxon>Chitinimonas</taxon>
    </lineage>
</organism>
<feature type="transmembrane region" description="Helical" evidence="7">
    <location>
        <begin position="126"/>
        <end position="146"/>
    </location>
</feature>
<dbReference type="OrthoDB" id="9801622at2"/>
<evidence type="ECO:0000256" key="4">
    <source>
        <dbReference type="ARBA" id="ARBA00022801"/>
    </source>
</evidence>
<proteinExistence type="predicted"/>